<sequence length="51" mass="6014">ADKYIPIRHSSAHSRDLRPRLLKNMYKQLVAVQKLQRLTKQGLRIYAVPKN</sequence>
<proteinExistence type="predicted"/>
<dbReference type="AlphaFoldDB" id="A0A9N9IVC7"/>
<dbReference type="EMBL" id="CAJVPQ010018014">
    <property type="protein sequence ID" value="CAG8749936.1"/>
    <property type="molecule type" value="Genomic_DNA"/>
</dbReference>
<comment type="caution">
    <text evidence="1">The sequence shown here is derived from an EMBL/GenBank/DDBJ whole genome shotgun (WGS) entry which is preliminary data.</text>
</comment>
<reference evidence="1" key="1">
    <citation type="submission" date="2021-06" db="EMBL/GenBank/DDBJ databases">
        <authorList>
            <person name="Kallberg Y."/>
            <person name="Tangrot J."/>
            <person name="Rosling A."/>
        </authorList>
    </citation>
    <scope>NUCLEOTIDE SEQUENCE</scope>
    <source>
        <strain evidence="1">UK204</strain>
    </source>
</reference>
<organism evidence="1 2">
    <name type="scientific">Funneliformis caledonium</name>
    <dbReference type="NCBI Taxonomy" id="1117310"/>
    <lineage>
        <taxon>Eukaryota</taxon>
        <taxon>Fungi</taxon>
        <taxon>Fungi incertae sedis</taxon>
        <taxon>Mucoromycota</taxon>
        <taxon>Glomeromycotina</taxon>
        <taxon>Glomeromycetes</taxon>
        <taxon>Glomerales</taxon>
        <taxon>Glomeraceae</taxon>
        <taxon>Funneliformis</taxon>
    </lineage>
</organism>
<gene>
    <name evidence="1" type="ORF">FCALED_LOCUS16241</name>
</gene>
<name>A0A9N9IVC7_9GLOM</name>
<keyword evidence="2" id="KW-1185">Reference proteome</keyword>
<evidence type="ECO:0000313" key="2">
    <source>
        <dbReference type="Proteomes" id="UP000789570"/>
    </source>
</evidence>
<dbReference type="Proteomes" id="UP000789570">
    <property type="component" value="Unassembled WGS sequence"/>
</dbReference>
<protein>
    <submittedName>
        <fullName evidence="1">14596_t:CDS:1</fullName>
    </submittedName>
</protein>
<evidence type="ECO:0000313" key="1">
    <source>
        <dbReference type="EMBL" id="CAG8749936.1"/>
    </source>
</evidence>
<dbReference type="OrthoDB" id="10525403at2759"/>
<accession>A0A9N9IVC7</accession>
<feature type="non-terminal residue" evidence="1">
    <location>
        <position position="1"/>
    </location>
</feature>